<evidence type="ECO:0000256" key="1">
    <source>
        <dbReference type="SAM" id="MobiDB-lite"/>
    </source>
</evidence>
<dbReference type="AlphaFoldDB" id="A0A8S3TIP7"/>
<gene>
    <name evidence="2" type="ORF">MEDL_43718</name>
</gene>
<feature type="compositionally biased region" description="Basic residues" evidence="1">
    <location>
        <begin position="261"/>
        <end position="278"/>
    </location>
</feature>
<reference evidence="2" key="1">
    <citation type="submission" date="2021-03" db="EMBL/GenBank/DDBJ databases">
        <authorList>
            <person name="Bekaert M."/>
        </authorList>
    </citation>
    <scope>NUCLEOTIDE SEQUENCE</scope>
</reference>
<feature type="region of interest" description="Disordered" evidence="1">
    <location>
        <begin position="100"/>
        <end position="240"/>
    </location>
</feature>
<protein>
    <recommendedName>
        <fullName evidence="4">Chromatin target of PRMT1 protein C-terminal domain-containing protein</fullName>
    </recommendedName>
</protein>
<feature type="compositionally biased region" description="Gly residues" evidence="1">
    <location>
        <begin position="162"/>
        <end position="187"/>
    </location>
</feature>
<evidence type="ECO:0008006" key="4">
    <source>
        <dbReference type="Google" id="ProtNLM"/>
    </source>
</evidence>
<dbReference type="InterPro" id="IPR052656">
    <property type="entry name" value="CTOP_PRMT1"/>
</dbReference>
<accession>A0A8S3TIP7</accession>
<dbReference type="PANTHER" id="PTHR48426:SF1">
    <property type="entry name" value="CHROMATIN TARGET OF PRMT1 PROTEIN"/>
    <property type="match status" value="1"/>
</dbReference>
<keyword evidence="3" id="KW-1185">Reference proteome</keyword>
<feature type="compositionally biased region" description="Low complexity" evidence="1">
    <location>
        <begin position="214"/>
        <end position="227"/>
    </location>
</feature>
<dbReference type="PANTHER" id="PTHR48426">
    <property type="entry name" value="CHROMATIN TARGET OF PRMT1 PROTEIN"/>
    <property type="match status" value="1"/>
</dbReference>
<evidence type="ECO:0000313" key="3">
    <source>
        <dbReference type="Proteomes" id="UP000683360"/>
    </source>
</evidence>
<dbReference type="OrthoDB" id="446014at2759"/>
<proteinExistence type="predicted"/>
<feature type="region of interest" description="Disordered" evidence="1">
    <location>
        <begin position="261"/>
        <end position="295"/>
    </location>
</feature>
<sequence>MAVPAKIVLKSTTKMSLNDRFSTIQATVRQPAQQASVSNIRAKMAAQHQATAANKRLAMQMANRPSVQAALKIKKKSLKQRLGFGNTSVKSRLTLGGRGGGAIVRGGRGQGRLMRGRGQMRGRGRGGRGGSGSTPGSPTGNQMVRGGNRGQRGGFVQRGRGQRGGFVQRGGGQSGGFVQRGGGGGGRGENRGRRGGMQRGRGFQGGNRGGRGQTQGFRGNRGASSEVRNVEEEVSSEETLEAIDRPEVVATTEVVWVQRWKRRSARSWRSKSNIKRGTRQPVGSLHEQDKKQLGC</sequence>
<feature type="compositionally biased region" description="Basic residues" evidence="1">
    <location>
        <begin position="114"/>
        <end position="126"/>
    </location>
</feature>
<organism evidence="2 3">
    <name type="scientific">Mytilus edulis</name>
    <name type="common">Blue mussel</name>
    <dbReference type="NCBI Taxonomy" id="6550"/>
    <lineage>
        <taxon>Eukaryota</taxon>
        <taxon>Metazoa</taxon>
        <taxon>Spiralia</taxon>
        <taxon>Lophotrochozoa</taxon>
        <taxon>Mollusca</taxon>
        <taxon>Bivalvia</taxon>
        <taxon>Autobranchia</taxon>
        <taxon>Pteriomorphia</taxon>
        <taxon>Mytilida</taxon>
        <taxon>Mytiloidea</taxon>
        <taxon>Mytilidae</taxon>
        <taxon>Mytilinae</taxon>
        <taxon>Mytilus</taxon>
    </lineage>
</organism>
<comment type="caution">
    <text evidence="2">The sequence shown here is derived from an EMBL/GenBank/DDBJ whole genome shotgun (WGS) entry which is preliminary data.</text>
</comment>
<feature type="compositionally biased region" description="Gly residues" evidence="1">
    <location>
        <begin position="100"/>
        <end position="110"/>
    </location>
</feature>
<feature type="compositionally biased region" description="Low complexity" evidence="1">
    <location>
        <begin position="134"/>
        <end position="146"/>
    </location>
</feature>
<name>A0A8S3TIP7_MYTED</name>
<dbReference type="Proteomes" id="UP000683360">
    <property type="component" value="Unassembled WGS sequence"/>
</dbReference>
<evidence type="ECO:0000313" key="2">
    <source>
        <dbReference type="EMBL" id="CAG2230909.1"/>
    </source>
</evidence>
<feature type="compositionally biased region" description="Basic and acidic residues" evidence="1">
    <location>
        <begin position="286"/>
        <end position="295"/>
    </location>
</feature>
<dbReference type="EMBL" id="CAJPWZ010002115">
    <property type="protein sequence ID" value="CAG2230909.1"/>
    <property type="molecule type" value="Genomic_DNA"/>
</dbReference>
<feature type="compositionally biased region" description="Gly residues" evidence="1">
    <location>
        <begin position="195"/>
        <end position="213"/>
    </location>
</feature>